<evidence type="ECO:0000313" key="2">
    <source>
        <dbReference type="EMBL" id="MDT1063565.1"/>
    </source>
</evidence>
<organism evidence="2 3">
    <name type="scientific">Paracoccus broussonetiae</name>
    <dbReference type="NCBI Taxonomy" id="3075834"/>
    <lineage>
        <taxon>Bacteria</taxon>
        <taxon>Pseudomonadati</taxon>
        <taxon>Pseudomonadota</taxon>
        <taxon>Alphaproteobacteria</taxon>
        <taxon>Rhodobacterales</taxon>
        <taxon>Paracoccaceae</taxon>
        <taxon>Paracoccus</taxon>
    </lineage>
</organism>
<protein>
    <recommendedName>
        <fullName evidence="4">ABC-2 type transport system permease protein</fullName>
    </recommendedName>
</protein>
<keyword evidence="1" id="KW-1133">Transmembrane helix</keyword>
<dbReference type="Proteomes" id="UP001251085">
    <property type="component" value="Unassembled WGS sequence"/>
</dbReference>
<evidence type="ECO:0000256" key="1">
    <source>
        <dbReference type="SAM" id="Phobius"/>
    </source>
</evidence>
<reference evidence="3" key="1">
    <citation type="submission" date="2023-07" db="EMBL/GenBank/DDBJ databases">
        <title>Characterization of two Paracoccaceae strains isolated from Phycosphere and proposal of Xinfangfangia lacusdiani sp. nov.</title>
        <authorList>
            <person name="Deng Y."/>
            <person name="Zhang Y.Q."/>
        </authorList>
    </citation>
    <scope>NUCLEOTIDE SEQUENCE [LARGE SCALE GENOMIC DNA]</scope>
    <source>
        <strain evidence="3">CPCC 101403</strain>
    </source>
</reference>
<sequence>MAKIGGIMQAFRILRHAFLMVARHPRQAVTISLVPTLIQTAAFAIFITVLPKMVASSAGAGRFWLLATTLGLVIGFCTIWIAVGWHRFVLLGEEPRFIPARRARSILNYAKTAVITAVFLSLALIPLAMAIFALMLIVNRDALPTAAILLGFLGNFLFCILLLRLGVALPGAALGDRTPIARSWAATGGKTSTLAMITLPYMLMQYGLQQLPFAEHNHAFIQQSWPWLGAQLMVYWLLWMFALSLLTTLWGHYVEGRALT</sequence>
<feature type="transmembrane region" description="Helical" evidence="1">
    <location>
        <begin position="106"/>
        <end position="137"/>
    </location>
</feature>
<dbReference type="EMBL" id="JAVRQI010000013">
    <property type="protein sequence ID" value="MDT1063565.1"/>
    <property type="molecule type" value="Genomic_DNA"/>
</dbReference>
<keyword evidence="3" id="KW-1185">Reference proteome</keyword>
<gene>
    <name evidence="2" type="ORF">RM190_16950</name>
</gene>
<evidence type="ECO:0008006" key="4">
    <source>
        <dbReference type="Google" id="ProtNLM"/>
    </source>
</evidence>
<evidence type="ECO:0000313" key="3">
    <source>
        <dbReference type="Proteomes" id="UP001251085"/>
    </source>
</evidence>
<keyword evidence="1" id="KW-0472">Membrane</keyword>
<feature type="transmembrane region" description="Helical" evidence="1">
    <location>
        <begin position="28"/>
        <end position="51"/>
    </location>
</feature>
<feature type="transmembrane region" description="Helical" evidence="1">
    <location>
        <begin position="233"/>
        <end position="254"/>
    </location>
</feature>
<comment type="caution">
    <text evidence="2">The sequence shown here is derived from an EMBL/GenBank/DDBJ whole genome shotgun (WGS) entry which is preliminary data.</text>
</comment>
<feature type="transmembrane region" description="Helical" evidence="1">
    <location>
        <begin position="143"/>
        <end position="163"/>
    </location>
</feature>
<accession>A0ABU3EHG5</accession>
<name>A0ABU3EHG5_9RHOB</name>
<proteinExistence type="predicted"/>
<feature type="transmembrane region" description="Helical" evidence="1">
    <location>
        <begin position="63"/>
        <end position="85"/>
    </location>
</feature>
<dbReference type="RefSeq" id="WP_311760653.1">
    <property type="nucleotide sequence ID" value="NZ_JAVRQI010000013.1"/>
</dbReference>
<keyword evidence="1" id="KW-0812">Transmembrane</keyword>